<dbReference type="FunFam" id="2.20.25.80:FF:000003">
    <property type="entry name" value="WRKY transcription factor 57"/>
    <property type="match status" value="1"/>
</dbReference>
<dbReference type="PANTHER" id="PTHR31221:SF289">
    <property type="entry name" value="WRKY TRANSCRIPTION FACTOR 68"/>
    <property type="match status" value="1"/>
</dbReference>
<comment type="subcellular location">
    <subcellularLocation>
        <location evidence="1">Nucleus</location>
    </subcellularLocation>
</comment>
<keyword evidence="2" id="KW-0805">Transcription regulation</keyword>
<dbReference type="InterPro" id="IPR044810">
    <property type="entry name" value="WRKY_plant"/>
</dbReference>
<dbReference type="SMR" id="A0A0D5YAG9"/>
<dbReference type="InterPro" id="IPR003657">
    <property type="entry name" value="WRKY_dom"/>
</dbReference>
<feature type="region of interest" description="Disordered" evidence="6">
    <location>
        <begin position="58"/>
        <end position="128"/>
    </location>
</feature>
<proteinExistence type="evidence at transcript level"/>
<evidence type="ECO:0000313" key="8">
    <source>
        <dbReference type="EMBL" id="AKA27923.1"/>
    </source>
</evidence>
<dbReference type="Pfam" id="PF03106">
    <property type="entry name" value="WRKY"/>
    <property type="match status" value="1"/>
</dbReference>
<evidence type="ECO:0000256" key="3">
    <source>
        <dbReference type="ARBA" id="ARBA00023125"/>
    </source>
</evidence>
<dbReference type="GO" id="GO:0003700">
    <property type="term" value="F:DNA-binding transcription factor activity"/>
    <property type="evidence" value="ECO:0007669"/>
    <property type="project" value="InterPro"/>
</dbReference>
<evidence type="ECO:0000256" key="6">
    <source>
        <dbReference type="SAM" id="MobiDB-lite"/>
    </source>
</evidence>
<dbReference type="PANTHER" id="PTHR31221">
    <property type="entry name" value="WRKY TRANSCRIPTION FACTOR PROTEIN 1-RELATED"/>
    <property type="match status" value="1"/>
</dbReference>
<reference evidence="8" key="1">
    <citation type="journal article" date="2015" name="BMC Genomics">
        <title>Molecular cloning and expression analysis of WRKY transcription factor genes in Salvia miltiorrhiza.</title>
        <authorList>
            <person name="Li C."/>
            <person name="Li D."/>
            <person name="Shao F."/>
            <person name="Lu S."/>
        </authorList>
    </citation>
    <scope>NUCLEOTIDE SEQUENCE</scope>
</reference>
<dbReference type="SMART" id="SM00774">
    <property type="entry name" value="WRKY"/>
    <property type="match status" value="1"/>
</dbReference>
<keyword evidence="5" id="KW-0539">Nucleus</keyword>
<evidence type="ECO:0000256" key="4">
    <source>
        <dbReference type="ARBA" id="ARBA00023163"/>
    </source>
</evidence>
<evidence type="ECO:0000256" key="1">
    <source>
        <dbReference type="ARBA" id="ARBA00004123"/>
    </source>
</evidence>
<organism evidence="8">
    <name type="scientific">Salvia miltiorrhiza</name>
    <name type="common">Chinese sage</name>
    <dbReference type="NCBI Taxonomy" id="226208"/>
    <lineage>
        <taxon>Eukaryota</taxon>
        <taxon>Viridiplantae</taxon>
        <taxon>Streptophyta</taxon>
        <taxon>Embryophyta</taxon>
        <taxon>Tracheophyta</taxon>
        <taxon>Spermatophyta</taxon>
        <taxon>Magnoliopsida</taxon>
        <taxon>eudicotyledons</taxon>
        <taxon>Gunneridae</taxon>
        <taxon>Pentapetalae</taxon>
        <taxon>asterids</taxon>
        <taxon>lamiids</taxon>
        <taxon>Lamiales</taxon>
        <taxon>Lamiaceae</taxon>
        <taxon>Nepetoideae</taxon>
        <taxon>Mentheae</taxon>
        <taxon>Salviinae</taxon>
        <taxon>Salvia</taxon>
        <taxon>Salvia incertae sedis</taxon>
    </lineage>
</organism>
<feature type="domain" description="WRKY" evidence="7">
    <location>
        <begin position="139"/>
        <end position="204"/>
    </location>
</feature>
<dbReference type="GO" id="GO:0005634">
    <property type="term" value="C:nucleus"/>
    <property type="evidence" value="ECO:0007669"/>
    <property type="project" value="UniProtKB-SubCell"/>
</dbReference>
<accession>A0A0D5YAG9</accession>
<keyword evidence="4" id="KW-0804">Transcription</keyword>
<feature type="compositionally biased region" description="Polar residues" evidence="6">
    <location>
        <begin position="62"/>
        <end position="86"/>
    </location>
</feature>
<dbReference type="Gene3D" id="2.20.25.80">
    <property type="entry name" value="WRKY domain"/>
    <property type="match status" value="1"/>
</dbReference>
<dbReference type="EMBL" id="KM823180">
    <property type="protein sequence ID" value="AKA27923.1"/>
    <property type="molecule type" value="mRNA"/>
</dbReference>
<feature type="compositionally biased region" description="Acidic residues" evidence="6">
    <location>
        <begin position="94"/>
        <end position="108"/>
    </location>
</feature>
<dbReference type="InterPro" id="IPR036576">
    <property type="entry name" value="WRKY_dom_sf"/>
</dbReference>
<name>A0A0D5YAG9_SALMI</name>
<evidence type="ECO:0000256" key="5">
    <source>
        <dbReference type="ARBA" id="ARBA00023242"/>
    </source>
</evidence>
<sequence>MEDPFPSSLSFLDHYTASGCTLAEMLDYSDEKSSSLGFMELLNTQDHFAAFEEEVEDPSIHPNWNSSEVLNAPQTPNCSSISSESSDGVKDERVNEEEDEEDEEEDDNDQKKKTSKQLKVKKTNQKKKREQRFAFMTKSEVDHLEDGYRWRKYGQKAVKNSPFPRSYYRCTNATCNVKKRVERSCADPSIVVTTYEGQHTHPSPQSLRPHAPPPPSYPGFSLNNNQHQLMNYSLLVNGYMGGGGGGPQQLSFCSQSSPALMANNGLLQDIVPWPAAKREEH</sequence>
<protein>
    <submittedName>
        <fullName evidence="8">WRKY protein</fullName>
    </submittedName>
</protein>
<gene>
    <name evidence="8" type="primary">WRKY57</name>
</gene>
<dbReference type="AlphaFoldDB" id="A0A0D5YAG9"/>
<dbReference type="PROSITE" id="PS50811">
    <property type="entry name" value="WRKY"/>
    <property type="match status" value="1"/>
</dbReference>
<keyword evidence="3" id="KW-0238">DNA-binding</keyword>
<dbReference type="SUPFAM" id="SSF118290">
    <property type="entry name" value="WRKY DNA-binding domain"/>
    <property type="match status" value="1"/>
</dbReference>
<dbReference type="GO" id="GO:0043565">
    <property type="term" value="F:sequence-specific DNA binding"/>
    <property type="evidence" value="ECO:0007669"/>
    <property type="project" value="InterPro"/>
</dbReference>
<evidence type="ECO:0000259" key="7">
    <source>
        <dbReference type="PROSITE" id="PS50811"/>
    </source>
</evidence>
<feature type="region of interest" description="Disordered" evidence="6">
    <location>
        <begin position="196"/>
        <end position="218"/>
    </location>
</feature>
<feature type="compositionally biased region" description="Basic residues" evidence="6">
    <location>
        <begin position="113"/>
        <end position="128"/>
    </location>
</feature>
<evidence type="ECO:0000256" key="2">
    <source>
        <dbReference type="ARBA" id="ARBA00023015"/>
    </source>
</evidence>
<feature type="compositionally biased region" description="Polar residues" evidence="6">
    <location>
        <begin position="196"/>
        <end position="206"/>
    </location>
</feature>